<protein>
    <submittedName>
        <fullName evidence="2">Uncharacterized protein</fullName>
    </submittedName>
</protein>
<feature type="compositionally biased region" description="Low complexity" evidence="1">
    <location>
        <begin position="22"/>
        <end position="45"/>
    </location>
</feature>
<dbReference type="EMBL" id="MTKT01002507">
    <property type="protein sequence ID" value="OWM78006.1"/>
    <property type="molecule type" value="Genomic_DNA"/>
</dbReference>
<evidence type="ECO:0000313" key="3">
    <source>
        <dbReference type="Proteomes" id="UP000197138"/>
    </source>
</evidence>
<sequence>METCDISDSEQSENEKDERQTSTKASSDTHSASSSSQHASYSKTTAESLRSDIAMRFMPTLDFGPPSSQLVTESVRARHAITMLSSMFGQPLEELPDHFVFKQREGFISDLLGFVIILEATQERLVQLPKTVSSLLSPASMPRLMSCNLREKTLHGNSASGGFSTIFELKDQA</sequence>
<gene>
    <name evidence="2" type="ORF">CDL15_Pgr018575</name>
</gene>
<name>A0A218WZN2_PUNGR</name>
<feature type="compositionally biased region" description="Acidic residues" evidence="1">
    <location>
        <begin position="1"/>
        <end position="12"/>
    </location>
</feature>
<reference evidence="3" key="1">
    <citation type="journal article" date="2017" name="Plant J.">
        <title>The pomegranate (Punica granatum L.) genome and the genomics of punicalagin biosynthesis.</title>
        <authorList>
            <person name="Qin G."/>
            <person name="Xu C."/>
            <person name="Ming R."/>
            <person name="Tang H."/>
            <person name="Guyot R."/>
            <person name="Kramer E.M."/>
            <person name="Hu Y."/>
            <person name="Yi X."/>
            <person name="Qi Y."/>
            <person name="Xu X."/>
            <person name="Gao Z."/>
            <person name="Pan H."/>
            <person name="Jian J."/>
            <person name="Tian Y."/>
            <person name="Yue Z."/>
            <person name="Xu Y."/>
        </authorList>
    </citation>
    <scope>NUCLEOTIDE SEQUENCE [LARGE SCALE GENOMIC DNA]</scope>
    <source>
        <strain evidence="3">cv. Dabenzi</strain>
    </source>
</reference>
<dbReference type="AlphaFoldDB" id="A0A218WZN2"/>
<evidence type="ECO:0000256" key="1">
    <source>
        <dbReference type="SAM" id="MobiDB-lite"/>
    </source>
</evidence>
<accession>A0A218WZN2</accession>
<evidence type="ECO:0000313" key="2">
    <source>
        <dbReference type="EMBL" id="OWM78006.1"/>
    </source>
</evidence>
<comment type="caution">
    <text evidence="2">The sequence shown here is derived from an EMBL/GenBank/DDBJ whole genome shotgun (WGS) entry which is preliminary data.</text>
</comment>
<proteinExistence type="predicted"/>
<organism evidence="2 3">
    <name type="scientific">Punica granatum</name>
    <name type="common">Pomegranate</name>
    <dbReference type="NCBI Taxonomy" id="22663"/>
    <lineage>
        <taxon>Eukaryota</taxon>
        <taxon>Viridiplantae</taxon>
        <taxon>Streptophyta</taxon>
        <taxon>Embryophyta</taxon>
        <taxon>Tracheophyta</taxon>
        <taxon>Spermatophyta</taxon>
        <taxon>Magnoliopsida</taxon>
        <taxon>eudicotyledons</taxon>
        <taxon>Gunneridae</taxon>
        <taxon>Pentapetalae</taxon>
        <taxon>rosids</taxon>
        <taxon>malvids</taxon>
        <taxon>Myrtales</taxon>
        <taxon>Lythraceae</taxon>
        <taxon>Punica</taxon>
    </lineage>
</organism>
<feature type="region of interest" description="Disordered" evidence="1">
    <location>
        <begin position="1"/>
        <end position="45"/>
    </location>
</feature>
<dbReference type="Proteomes" id="UP000197138">
    <property type="component" value="Unassembled WGS sequence"/>
</dbReference>